<dbReference type="Proteomes" id="UP000006562">
    <property type="component" value="Chromosome"/>
</dbReference>
<reference evidence="1 2" key="1">
    <citation type="journal article" date="2011" name="Int. J. Syst. Evol. Microbiol.">
        <title>Relationship of Bacillus amyloliquefaciens clades associated with strains DSM 7T and FZB42T: a proposal for Bacillus amyloliquefaciens subsp. amyloliquefaciens subsp. nov. and Bacillus amyloliquefaciens subsp. plantarum subsp. nov. based on complete genome sequence comparisons.</title>
        <authorList>
            <person name="Borriss R."/>
            <person name="Chen X.H."/>
            <person name="Rueckert C."/>
            <person name="Blom J."/>
            <person name="Becker A."/>
            <person name="Baumgarth B."/>
            <person name="Fan B."/>
            <person name="Pukall R."/>
            <person name="Schumann P."/>
            <person name="Sproer C."/>
            <person name="Junge H."/>
            <person name="Vater J."/>
            <person name="Puhler A."/>
            <person name="Klenk H.P."/>
        </authorList>
    </citation>
    <scope>NUCLEOTIDE SEQUENCE [LARGE SCALE GENOMIC DNA]</scope>
    <source>
        <strain evidence="2">DSM 7</strain>
    </source>
</reference>
<name>A0A9P1JIU2_BACAS</name>
<dbReference type="KEGG" id="bao:BAMF_2537"/>
<sequence length="93" mass="10510">MGLLRNYGRKAYTFIDSEEKSGGSVLMNFQLDLIKDKVEFFEAASLQELEKKINVQIENNQAIMLRVRSVSHQVTAVDGRILYSASVHFSADV</sequence>
<keyword evidence="2" id="KW-1185">Reference proteome</keyword>
<dbReference type="EMBL" id="FN597644">
    <property type="protein sequence ID" value="CBI43663.1"/>
    <property type="molecule type" value="Genomic_DNA"/>
</dbReference>
<accession>A0A9P1JIU2</accession>
<organism evidence="1 2">
    <name type="scientific">Bacillus amyloliquefaciens (strain ATCC 23350 / DSM 7 / BCRC 11601 / CCUG 28519 / NBRC 15535 / NRRL B-14393 / F)</name>
    <dbReference type="NCBI Taxonomy" id="692420"/>
    <lineage>
        <taxon>Bacteria</taxon>
        <taxon>Bacillati</taxon>
        <taxon>Bacillota</taxon>
        <taxon>Bacilli</taxon>
        <taxon>Bacillales</taxon>
        <taxon>Bacillaceae</taxon>
        <taxon>Bacillus</taxon>
        <taxon>Bacillus amyloliquefaciens group</taxon>
    </lineage>
</organism>
<dbReference type="InterPro" id="IPR019686">
    <property type="entry name" value="DUF2536"/>
</dbReference>
<evidence type="ECO:0000313" key="2">
    <source>
        <dbReference type="Proteomes" id="UP000006562"/>
    </source>
</evidence>
<protein>
    <recommendedName>
        <fullName evidence="3">DUF2536 family protein</fullName>
    </recommendedName>
</protein>
<gene>
    <name evidence="1" type="primary">yrzA</name>
    <name evidence="1" type="ordered locus">BAMF_2537</name>
</gene>
<reference evidence="2" key="2">
    <citation type="journal article" date="2011" name="J. Biotechnol.">
        <title>Genome sequence of B. amyloliquefaciens type strain DSM7(T) reveals differences to plant-associated B. amyloliquefaciens FZB42.</title>
        <authorList>
            <person name="Ruckert C."/>
            <person name="Blom J."/>
            <person name="Chen X."/>
            <person name="Reva O."/>
            <person name="Borriss R."/>
        </authorList>
    </citation>
    <scope>NUCLEOTIDE SEQUENCE [LARGE SCALE GENOMIC DNA]</scope>
    <source>
        <strain evidence="2">DSM 7</strain>
    </source>
</reference>
<proteinExistence type="predicted"/>
<dbReference type="AlphaFoldDB" id="A0A9P1JIU2"/>
<evidence type="ECO:0000313" key="1">
    <source>
        <dbReference type="EMBL" id="CBI43663.1"/>
    </source>
</evidence>
<dbReference type="Pfam" id="PF10750">
    <property type="entry name" value="DUF2536"/>
    <property type="match status" value="1"/>
</dbReference>
<evidence type="ECO:0008006" key="3">
    <source>
        <dbReference type="Google" id="ProtNLM"/>
    </source>
</evidence>